<proteinExistence type="predicted"/>
<name>A0ABN8HYW0_9NEOP</name>
<keyword evidence="2" id="KW-1185">Reference proteome</keyword>
<accession>A0ABN8HYW0</accession>
<dbReference type="EMBL" id="OW152827">
    <property type="protein sequence ID" value="CAH2044097.1"/>
    <property type="molecule type" value="Genomic_DNA"/>
</dbReference>
<sequence length="71" mass="7737">MHFLKVMNHPIFKCELRIGPSATNFRSRRESGRERSGGCGRQLSTSLELSALEVSSSTQPLSSALASGNRT</sequence>
<organism evidence="1 2">
    <name type="scientific">Iphiclides podalirius</name>
    <name type="common">scarce swallowtail</name>
    <dbReference type="NCBI Taxonomy" id="110791"/>
    <lineage>
        <taxon>Eukaryota</taxon>
        <taxon>Metazoa</taxon>
        <taxon>Ecdysozoa</taxon>
        <taxon>Arthropoda</taxon>
        <taxon>Hexapoda</taxon>
        <taxon>Insecta</taxon>
        <taxon>Pterygota</taxon>
        <taxon>Neoptera</taxon>
        <taxon>Endopterygota</taxon>
        <taxon>Lepidoptera</taxon>
        <taxon>Glossata</taxon>
        <taxon>Ditrysia</taxon>
        <taxon>Papilionoidea</taxon>
        <taxon>Papilionidae</taxon>
        <taxon>Papilioninae</taxon>
        <taxon>Iphiclides</taxon>
    </lineage>
</organism>
<feature type="non-terminal residue" evidence="1">
    <location>
        <position position="71"/>
    </location>
</feature>
<reference evidence="1" key="1">
    <citation type="submission" date="2022-03" db="EMBL/GenBank/DDBJ databases">
        <authorList>
            <person name="Martin H S."/>
        </authorList>
    </citation>
    <scope>NUCLEOTIDE SEQUENCE</scope>
</reference>
<gene>
    <name evidence="1" type="ORF">IPOD504_LOCUS4579</name>
</gene>
<evidence type="ECO:0000313" key="2">
    <source>
        <dbReference type="Proteomes" id="UP000837857"/>
    </source>
</evidence>
<evidence type="ECO:0000313" key="1">
    <source>
        <dbReference type="EMBL" id="CAH2044097.1"/>
    </source>
</evidence>
<dbReference type="Proteomes" id="UP000837857">
    <property type="component" value="Chromosome 15"/>
</dbReference>
<protein>
    <submittedName>
        <fullName evidence="1">Uncharacterized protein</fullName>
    </submittedName>
</protein>